<reference evidence="1 2" key="1">
    <citation type="submission" date="2016-09" db="EMBL/GenBank/DDBJ databases">
        <title>Complete genome of Desulfosporosinus sp. OL.</title>
        <authorList>
            <person name="Mardanov A."/>
            <person name="Beletsky A."/>
            <person name="Panova A."/>
            <person name="Karnachuk O."/>
            <person name="Ravin N."/>
        </authorList>
    </citation>
    <scope>NUCLEOTIDE SEQUENCE [LARGE SCALE GENOMIC DNA]</scope>
    <source>
        <strain evidence="1 2">OL</strain>
    </source>
</reference>
<proteinExistence type="predicted"/>
<dbReference type="SUPFAM" id="SSF48695">
    <property type="entry name" value="Multiheme cytochromes"/>
    <property type="match status" value="1"/>
</dbReference>
<dbReference type="AlphaFoldDB" id="A0A1Q8QW91"/>
<dbReference type="Gene3D" id="3.90.10.10">
    <property type="entry name" value="Cytochrome C3"/>
    <property type="match status" value="1"/>
</dbReference>
<accession>A0A1Q8QW91</accession>
<keyword evidence="2" id="KW-1185">Reference proteome</keyword>
<organism evidence="1 2">
    <name type="scientific">Desulfosporosinus metallidurans</name>
    <dbReference type="NCBI Taxonomy" id="1888891"/>
    <lineage>
        <taxon>Bacteria</taxon>
        <taxon>Bacillati</taxon>
        <taxon>Bacillota</taxon>
        <taxon>Clostridia</taxon>
        <taxon>Eubacteriales</taxon>
        <taxon>Desulfitobacteriaceae</taxon>
        <taxon>Desulfosporosinus</taxon>
    </lineage>
</organism>
<gene>
    <name evidence="1" type="ORF">DSOL_2455</name>
</gene>
<dbReference type="Proteomes" id="UP000186102">
    <property type="component" value="Unassembled WGS sequence"/>
</dbReference>
<sequence>MKPNRVLRALISFGLLAALVAVLVISQNRDPSNPHTSVSKDTWIHGPQGHGYAVQNNQQPWKQCYTCHEKKGLGGEVYCQSCHDQSGVKVTIPKKPS</sequence>
<name>A0A1Q8QW91_9FIRM</name>
<dbReference type="EMBL" id="MLBF01000016">
    <property type="protein sequence ID" value="OLN31588.1"/>
    <property type="molecule type" value="Genomic_DNA"/>
</dbReference>
<dbReference type="STRING" id="1888891.DSOL_2455"/>
<dbReference type="OrthoDB" id="1798365at2"/>
<protein>
    <submittedName>
        <fullName evidence="1">Uncharacterized protein</fullName>
    </submittedName>
</protein>
<dbReference type="RefSeq" id="WP_075365066.1">
    <property type="nucleotide sequence ID" value="NZ_MLBF01000016.1"/>
</dbReference>
<dbReference type="InterPro" id="IPR036280">
    <property type="entry name" value="Multihaem_cyt_sf"/>
</dbReference>
<evidence type="ECO:0000313" key="1">
    <source>
        <dbReference type="EMBL" id="OLN31588.1"/>
    </source>
</evidence>
<evidence type="ECO:0000313" key="2">
    <source>
        <dbReference type="Proteomes" id="UP000186102"/>
    </source>
</evidence>
<comment type="caution">
    <text evidence="1">The sequence shown here is derived from an EMBL/GenBank/DDBJ whole genome shotgun (WGS) entry which is preliminary data.</text>
</comment>